<dbReference type="EMBL" id="CM035433">
    <property type="protein sequence ID" value="KAH7294158.1"/>
    <property type="molecule type" value="Genomic_DNA"/>
</dbReference>
<dbReference type="PROSITE" id="PS00107">
    <property type="entry name" value="PROTEIN_KINASE_ATP"/>
    <property type="match status" value="1"/>
</dbReference>
<proteinExistence type="predicted"/>
<comment type="caution">
    <text evidence="2">The sequence shown here is derived from an EMBL/GenBank/DDBJ whole genome shotgun (WGS) entry which is preliminary data.</text>
</comment>
<dbReference type="InterPro" id="IPR011009">
    <property type="entry name" value="Kinase-like_dom_sf"/>
</dbReference>
<dbReference type="Proteomes" id="UP000825935">
    <property type="component" value="Chromosome 28"/>
</dbReference>
<reference evidence="2" key="1">
    <citation type="submission" date="2021-08" db="EMBL/GenBank/DDBJ databases">
        <title>WGS assembly of Ceratopteris richardii.</title>
        <authorList>
            <person name="Marchant D.B."/>
            <person name="Chen G."/>
            <person name="Jenkins J."/>
            <person name="Shu S."/>
            <person name="Leebens-Mack J."/>
            <person name="Grimwood J."/>
            <person name="Schmutz J."/>
            <person name="Soltis P."/>
            <person name="Soltis D."/>
            <person name="Chen Z.-H."/>
        </authorList>
    </citation>
    <scope>NUCLEOTIDE SEQUENCE</scope>
    <source>
        <strain evidence="2">Whitten #5841</strain>
        <tissue evidence="2">Leaf</tissue>
    </source>
</reference>
<evidence type="ECO:0008006" key="4">
    <source>
        <dbReference type="Google" id="ProtNLM"/>
    </source>
</evidence>
<keyword evidence="3" id="KW-1185">Reference proteome</keyword>
<dbReference type="GO" id="GO:0005524">
    <property type="term" value="F:ATP binding"/>
    <property type="evidence" value="ECO:0007669"/>
    <property type="project" value="UniProtKB-UniRule"/>
</dbReference>
<keyword evidence="1" id="KW-0547">Nucleotide-binding</keyword>
<evidence type="ECO:0000313" key="3">
    <source>
        <dbReference type="Proteomes" id="UP000825935"/>
    </source>
</evidence>
<dbReference type="AlphaFoldDB" id="A0A8T2REY7"/>
<name>A0A8T2REY7_CERRI</name>
<feature type="binding site" evidence="1">
    <location>
        <position position="97"/>
    </location>
    <ligand>
        <name>ATP</name>
        <dbReference type="ChEBI" id="CHEBI:30616"/>
    </ligand>
</feature>
<evidence type="ECO:0000256" key="1">
    <source>
        <dbReference type="PROSITE-ProRule" id="PRU10141"/>
    </source>
</evidence>
<keyword evidence="1" id="KW-0067">ATP-binding</keyword>
<sequence length="164" mass="17763">MSASPTVSVGSRACASTVRNSGMAVWNASSSVWLSSKTVSDVLCTTLFRKNQQQHGNELPCLSIDGLTIGKLLGQGGFGKVFSVAKTTDKLEIMACKKFDMHGVVEGNGVKLQAEVASALAEIQNFVCVYVVTRHMHVVPRHLRLLNEILSCASRDFRFSMLAE</sequence>
<dbReference type="InterPro" id="IPR017441">
    <property type="entry name" value="Protein_kinase_ATP_BS"/>
</dbReference>
<dbReference type="Gene3D" id="3.30.200.20">
    <property type="entry name" value="Phosphorylase Kinase, domain 1"/>
    <property type="match status" value="1"/>
</dbReference>
<gene>
    <name evidence="2" type="ORF">KP509_28G058900</name>
</gene>
<organism evidence="2 3">
    <name type="scientific">Ceratopteris richardii</name>
    <name type="common">Triangle waterfern</name>
    <dbReference type="NCBI Taxonomy" id="49495"/>
    <lineage>
        <taxon>Eukaryota</taxon>
        <taxon>Viridiplantae</taxon>
        <taxon>Streptophyta</taxon>
        <taxon>Embryophyta</taxon>
        <taxon>Tracheophyta</taxon>
        <taxon>Polypodiopsida</taxon>
        <taxon>Polypodiidae</taxon>
        <taxon>Polypodiales</taxon>
        <taxon>Pteridineae</taxon>
        <taxon>Pteridaceae</taxon>
        <taxon>Parkerioideae</taxon>
        <taxon>Ceratopteris</taxon>
    </lineage>
</organism>
<evidence type="ECO:0000313" key="2">
    <source>
        <dbReference type="EMBL" id="KAH7294158.1"/>
    </source>
</evidence>
<dbReference type="SUPFAM" id="SSF56112">
    <property type="entry name" value="Protein kinase-like (PK-like)"/>
    <property type="match status" value="1"/>
</dbReference>
<accession>A0A8T2REY7</accession>
<protein>
    <recommendedName>
        <fullName evidence="4">Protein kinase domain-containing protein</fullName>
    </recommendedName>
</protein>